<sequence>MPCLNALLMVAGIAVGQAPAPTKLAEAAVKDVSSATATPATAVPHVAFEIHDVTTTSPDWRGRTLPKLQPVARQESVAAWALDQEGVVALLAACQADPKAKVLQAPRMVARLGDPVRMTNEDTSKYVAHMRRISDSPPNRGTSVAFEPIVDEVHDGIRVELTQTRLKGPVLLAHVVIQHNKLLGFTTTNYTESVVNAESDPGVVKTSLLSKLRPEGSDKLSINATLQVPEVSSRRIEGDWMIPSDGAMLISMGPHSLGANAGRHHYEERLILVTARIEQVPAVVEKPKAAPATPPAKP</sequence>
<comment type="caution">
    <text evidence="1">The sequence shown here is derived from an EMBL/GenBank/DDBJ whole genome shotgun (WGS) entry which is preliminary data.</text>
</comment>
<evidence type="ECO:0000313" key="2">
    <source>
        <dbReference type="Proteomes" id="UP001216907"/>
    </source>
</evidence>
<accession>A0ABT6F584</accession>
<organism evidence="1 2">
    <name type="scientific">Paludisphaera mucosa</name>
    <dbReference type="NCBI Taxonomy" id="3030827"/>
    <lineage>
        <taxon>Bacteria</taxon>
        <taxon>Pseudomonadati</taxon>
        <taxon>Planctomycetota</taxon>
        <taxon>Planctomycetia</taxon>
        <taxon>Isosphaerales</taxon>
        <taxon>Isosphaeraceae</taxon>
        <taxon>Paludisphaera</taxon>
    </lineage>
</organism>
<reference evidence="1 2" key="1">
    <citation type="submission" date="2023-03" db="EMBL/GenBank/DDBJ databases">
        <title>Paludisphaera mucosa sp. nov. a novel planctomycete from northern fen.</title>
        <authorList>
            <person name="Ivanova A."/>
        </authorList>
    </citation>
    <scope>NUCLEOTIDE SEQUENCE [LARGE SCALE GENOMIC DNA]</scope>
    <source>
        <strain evidence="1 2">Pla2</strain>
    </source>
</reference>
<name>A0ABT6F584_9BACT</name>
<keyword evidence="2" id="KW-1185">Reference proteome</keyword>
<proteinExistence type="predicted"/>
<dbReference type="EMBL" id="JARRAG010000001">
    <property type="protein sequence ID" value="MDG3002742.1"/>
    <property type="molecule type" value="Genomic_DNA"/>
</dbReference>
<dbReference type="RefSeq" id="WP_277859106.1">
    <property type="nucleotide sequence ID" value="NZ_JARRAG010000001.1"/>
</dbReference>
<evidence type="ECO:0000313" key="1">
    <source>
        <dbReference type="EMBL" id="MDG3002742.1"/>
    </source>
</evidence>
<gene>
    <name evidence="1" type="ORF">PZE19_02985</name>
</gene>
<dbReference type="Proteomes" id="UP001216907">
    <property type="component" value="Unassembled WGS sequence"/>
</dbReference>
<protein>
    <submittedName>
        <fullName evidence="1">Uncharacterized protein</fullName>
    </submittedName>
</protein>